<gene>
    <name evidence="1" type="ORF">EJ04DRAFT_569675</name>
</gene>
<protein>
    <submittedName>
        <fullName evidence="1">Uncharacterized protein</fullName>
    </submittedName>
</protein>
<sequence>MAIFESSKDIYERVCRLGKLPAPADDDLLDCVKKIGLIQNRLGRRYFIFGGTSCKMLAGAMRDTANVNIVLEKGSLKIPNPRDWLEQEPFFWSQQEEKYVFVVLRDSHVDGSQPDILCQGRCFVELKVRGAGRRFDDIHKDLVTLPGTSAKSLPRCELLKLKMSGWALKSRREGPKRKNDMIDILALRTTMSLEGERLDLTVGGMYATRAGLSEWLREFDDFKAWPLLLHTGRGNISQDASKSIAL</sequence>
<accession>A0A9P4QMA4</accession>
<keyword evidence="2" id="KW-1185">Reference proteome</keyword>
<dbReference type="OrthoDB" id="5215882at2759"/>
<name>A0A9P4QMA4_9PLEO</name>
<dbReference type="EMBL" id="ML996288">
    <property type="protein sequence ID" value="KAF2728260.1"/>
    <property type="molecule type" value="Genomic_DNA"/>
</dbReference>
<evidence type="ECO:0000313" key="2">
    <source>
        <dbReference type="Proteomes" id="UP000799444"/>
    </source>
</evidence>
<dbReference type="AlphaFoldDB" id="A0A9P4QMA4"/>
<organism evidence="1 2">
    <name type="scientific">Polyplosphaeria fusca</name>
    <dbReference type="NCBI Taxonomy" id="682080"/>
    <lineage>
        <taxon>Eukaryota</taxon>
        <taxon>Fungi</taxon>
        <taxon>Dikarya</taxon>
        <taxon>Ascomycota</taxon>
        <taxon>Pezizomycotina</taxon>
        <taxon>Dothideomycetes</taxon>
        <taxon>Pleosporomycetidae</taxon>
        <taxon>Pleosporales</taxon>
        <taxon>Tetraplosphaeriaceae</taxon>
        <taxon>Polyplosphaeria</taxon>
    </lineage>
</organism>
<evidence type="ECO:0000313" key="1">
    <source>
        <dbReference type="EMBL" id="KAF2728260.1"/>
    </source>
</evidence>
<comment type="caution">
    <text evidence="1">The sequence shown here is derived from an EMBL/GenBank/DDBJ whole genome shotgun (WGS) entry which is preliminary data.</text>
</comment>
<dbReference type="Proteomes" id="UP000799444">
    <property type="component" value="Unassembled WGS sequence"/>
</dbReference>
<reference evidence="1" key="1">
    <citation type="journal article" date="2020" name="Stud. Mycol.">
        <title>101 Dothideomycetes genomes: a test case for predicting lifestyles and emergence of pathogens.</title>
        <authorList>
            <person name="Haridas S."/>
            <person name="Albert R."/>
            <person name="Binder M."/>
            <person name="Bloem J."/>
            <person name="Labutti K."/>
            <person name="Salamov A."/>
            <person name="Andreopoulos B."/>
            <person name="Baker S."/>
            <person name="Barry K."/>
            <person name="Bills G."/>
            <person name="Bluhm B."/>
            <person name="Cannon C."/>
            <person name="Castanera R."/>
            <person name="Culley D."/>
            <person name="Daum C."/>
            <person name="Ezra D."/>
            <person name="Gonzalez J."/>
            <person name="Henrissat B."/>
            <person name="Kuo A."/>
            <person name="Liang C."/>
            <person name="Lipzen A."/>
            <person name="Lutzoni F."/>
            <person name="Magnuson J."/>
            <person name="Mondo S."/>
            <person name="Nolan M."/>
            <person name="Ohm R."/>
            <person name="Pangilinan J."/>
            <person name="Park H.-J."/>
            <person name="Ramirez L."/>
            <person name="Alfaro M."/>
            <person name="Sun H."/>
            <person name="Tritt A."/>
            <person name="Yoshinaga Y."/>
            <person name="Zwiers L.-H."/>
            <person name="Turgeon B."/>
            <person name="Goodwin S."/>
            <person name="Spatafora J."/>
            <person name="Crous P."/>
            <person name="Grigoriev I."/>
        </authorList>
    </citation>
    <scope>NUCLEOTIDE SEQUENCE</scope>
    <source>
        <strain evidence="1">CBS 125425</strain>
    </source>
</reference>
<proteinExistence type="predicted"/>